<proteinExistence type="predicted"/>
<dbReference type="KEGG" id="cja:CJA_3518"/>
<sequence length="228" mass="25318">MHKKTGLHTAQSGNHTITTRRRSTYLADFLKQEHTHNTISNINSHHMEEKPEDSGGTSTTSKPDAWPCTDVRQCRLPQGSEDTQSTDTAALATKGFKAAQSTAPDGSAAMASTPITHQAMPHNNRHTSISALLLHVSYSLLHLSHSHVHLDIVTCVNPATPWPARRQPAHDSLRRVYGGNLNNTDERSLCGIWGLACEIFTPHIKNQRHLPLVDDQTWELRITDYPAF</sequence>
<feature type="region of interest" description="Disordered" evidence="1">
    <location>
        <begin position="39"/>
        <end position="70"/>
    </location>
</feature>
<accession>B3PG63</accession>
<dbReference type="Proteomes" id="UP000001036">
    <property type="component" value="Chromosome"/>
</dbReference>
<reference evidence="2 3" key="1">
    <citation type="journal article" date="2008" name="J. Bacteriol.">
        <title>Insights into plant cell wall degradation from the genome sequence of the soil bacterium Cellvibrio japonicus.</title>
        <authorList>
            <person name="Deboy R.T."/>
            <person name="Mongodin E.F."/>
            <person name="Fouts D.E."/>
            <person name="Tailford L.E."/>
            <person name="Khouri H."/>
            <person name="Emerson J.B."/>
            <person name="Mohamoud Y."/>
            <person name="Watkins K."/>
            <person name="Henrissat B."/>
            <person name="Gilbert H.J."/>
            <person name="Nelson K.E."/>
        </authorList>
    </citation>
    <scope>NUCLEOTIDE SEQUENCE [LARGE SCALE GENOMIC DNA]</scope>
    <source>
        <strain evidence="2 3">Ueda107</strain>
    </source>
</reference>
<gene>
    <name evidence="2" type="ordered locus">CJA_3518</name>
</gene>
<evidence type="ECO:0000313" key="2">
    <source>
        <dbReference type="EMBL" id="ACE83383.1"/>
    </source>
</evidence>
<evidence type="ECO:0000256" key="1">
    <source>
        <dbReference type="SAM" id="MobiDB-lite"/>
    </source>
</evidence>
<organism evidence="2 3">
    <name type="scientific">Cellvibrio japonicus (strain Ueda107)</name>
    <name type="common">Pseudomonas fluorescens subsp. cellulosa</name>
    <dbReference type="NCBI Taxonomy" id="498211"/>
    <lineage>
        <taxon>Bacteria</taxon>
        <taxon>Pseudomonadati</taxon>
        <taxon>Pseudomonadota</taxon>
        <taxon>Gammaproteobacteria</taxon>
        <taxon>Cellvibrionales</taxon>
        <taxon>Cellvibrionaceae</taxon>
        <taxon>Cellvibrio</taxon>
    </lineage>
</organism>
<name>B3PG63_CELJU</name>
<evidence type="ECO:0000313" key="3">
    <source>
        <dbReference type="Proteomes" id="UP000001036"/>
    </source>
</evidence>
<feature type="compositionally biased region" description="Polar residues" evidence="1">
    <location>
        <begin position="8"/>
        <end position="17"/>
    </location>
</feature>
<keyword evidence="3" id="KW-1185">Reference proteome</keyword>
<dbReference type="HOGENOM" id="CLU_1213033_0_0_6"/>
<dbReference type="EMBL" id="CP000934">
    <property type="protein sequence ID" value="ACE83383.1"/>
    <property type="molecule type" value="Genomic_DNA"/>
</dbReference>
<dbReference type="AlphaFoldDB" id="B3PG63"/>
<feature type="region of interest" description="Disordered" evidence="1">
    <location>
        <begin position="1"/>
        <end position="20"/>
    </location>
</feature>
<protein>
    <submittedName>
        <fullName evidence="2">Uncharacterized protein</fullName>
    </submittedName>
</protein>